<feature type="transmembrane region" description="Helical" evidence="1">
    <location>
        <begin position="41"/>
        <end position="61"/>
    </location>
</feature>
<evidence type="ECO:0000256" key="1">
    <source>
        <dbReference type="SAM" id="Phobius"/>
    </source>
</evidence>
<feature type="transmembrane region" description="Helical" evidence="1">
    <location>
        <begin position="114"/>
        <end position="132"/>
    </location>
</feature>
<dbReference type="InterPro" id="IPR046580">
    <property type="entry name" value="DUF6640"/>
</dbReference>
<evidence type="ECO:0000313" key="2">
    <source>
        <dbReference type="EMBL" id="KAL0478115.1"/>
    </source>
</evidence>
<feature type="transmembrane region" description="Helical" evidence="1">
    <location>
        <begin position="73"/>
        <end position="94"/>
    </location>
</feature>
<dbReference type="AlphaFoldDB" id="A0AAW2YLK3"/>
<proteinExistence type="predicted"/>
<name>A0AAW2YLK3_9EUKA</name>
<gene>
    <name evidence="2" type="ORF">AKO1_010766</name>
</gene>
<evidence type="ECO:0000313" key="3">
    <source>
        <dbReference type="Proteomes" id="UP001431209"/>
    </source>
</evidence>
<accession>A0AAW2YLK3</accession>
<dbReference type="Proteomes" id="UP001431209">
    <property type="component" value="Unassembled WGS sequence"/>
</dbReference>
<sequence>MLGKIILSFVSIFGLFGGWLADFNDTHIYNPNWSGHAKFHVGHTMIIGTTLGVASLYFLFISKMGTRLERLNVSTLLNSIYWFSQSLSILVPFATYFDPDFKRKMPVINGFQLTQLHLDIVLLTLCAIGYLIERANIKSEHVKTK</sequence>
<dbReference type="Pfam" id="PF20345">
    <property type="entry name" value="DUF6640"/>
    <property type="match status" value="1"/>
</dbReference>
<keyword evidence="1" id="KW-0812">Transmembrane</keyword>
<keyword evidence="3" id="KW-1185">Reference proteome</keyword>
<keyword evidence="1" id="KW-0472">Membrane</keyword>
<dbReference type="EMBL" id="JAOPGA020000309">
    <property type="protein sequence ID" value="KAL0478115.1"/>
    <property type="molecule type" value="Genomic_DNA"/>
</dbReference>
<keyword evidence="1" id="KW-1133">Transmembrane helix</keyword>
<protein>
    <submittedName>
        <fullName evidence="2">DNA repair and recombination protein</fullName>
    </submittedName>
</protein>
<feature type="transmembrane region" description="Helical" evidence="1">
    <location>
        <begin position="5"/>
        <end position="21"/>
    </location>
</feature>
<organism evidence="2 3">
    <name type="scientific">Acrasis kona</name>
    <dbReference type="NCBI Taxonomy" id="1008807"/>
    <lineage>
        <taxon>Eukaryota</taxon>
        <taxon>Discoba</taxon>
        <taxon>Heterolobosea</taxon>
        <taxon>Tetramitia</taxon>
        <taxon>Eutetramitia</taxon>
        <taxon>Acrasidae</taxon>
        <taxon>Acrasis</taxon>
    </lineage>
</organism>
<comment type="caution">
    <text evidence="2">The sequence shown here is derived from an EMBL/GenBank/DDBJ whole genome shotgun (WGS) entry which is preliminary data.</text>
</comment>
<reference evidence="2 3" key="1">
    <citation type="submission" date="2024-03" db="EMBL/GenBank/DDBJ databases">
        <title>The Acrasis kona genome and developmental transcriptomes reveal deep origins of eukaryotic multicellular pathways.</title>
        <authorList>
            <person name="Sheikh S."/>
            <person name="Fu C.-J."/>
            <person name="Brown M.W."/>
            <person name="Baldauf S.L."/>
        </authorList>
    </citation>
    <scope>NUCLEOTIDE SEQUENCE [LARGE SCALE GENOMIC DNA]</scope>
    <source>
        <strain evidence="2 3">ATCC MYA-3509</strain>
    </source>
</reference>